<evidence type="ECO:0000313" key="3">
    <source>
        <dbReference type="Proteomes" id="UP000054408"/>
    </source>
</evidence>
<keyword evidence="3" id="KW-1185">Reference proteome</keyword>
<feature type="region of interest" description="Disordered" evidence="1">
    <location>
        <begin position="150"/>
        <end position="191"/>
    </location>
</feature>
<gene>
    <name evidence="2" type="ORF">AMSG_05571</name>
</gene>
<proteinExistence type="predicted"/>
<feature type="compositionally biased region" description="Low complexity" evidence="1">
    <location>
        <begin position="150"/>
        <end position="168"/>
    </location>
</feature>
<accession>A0A0L0DB35</accession>
<dbReference type="Proteomes" id="UP000054408">
    <property type="component" value="Unassembled WGS sequence"/>
</dbReference>
<organism evidence="2 3">
    <name type="scientific">Thecamonas trahens ATCC 50062</name>
    <dbReference type="NCBI Taxonomy" id="461836"/>
    <lineage>
        <taxon>Eukaryota</taxon>
        <taxon>Apusozoa</taxon>
        <taxon>Apusomonadida</taxon>
        <taxon>Apusomonadidae</taxon>
        <taxon>Thecamonas</taxon>
    </lineage>
</organism>
<sequence length="191" mass="19862">MYGSRYDGGGFGGSGASGAAYTYTYSDEGEGGAGDVSYSYSYSYVETVDDEGSYYTEAEGLDPERDLQRLALDDLYAQLEEAVVETPNYLLALAVVRALALVDASDAYGAAAFMALAEDGSRQVVSGLARMTGLETPVVRDRALIAARAASSSEASSAGGGPVAAASTARERFPPLVHPENKQVGARSRNG</sequence>
<dbReference type="EMBL" id="GL349456">
    <property type="protein sequence ID" value="KNC49542.1"/>
    <property type="molecule type" value="Genomic_DNA"/>
</dbReference>
<dbReference type="RefSeq" id="XP_013757654.1">
    <property type="nucleotide sequence ID" value="XM_013902200.1"/>
</dbReference>
<dbReference type="AlphaFoldDB" id="A0A0L0DB35"/>
<name>A0A0L0DB35_THETB</name>
<dbReference type="GeneID" id="25564955"/>
<reference evidence="2 3" key="1">
    <citation type="submission" date="2010-05" db="EMBL/GenBank/DDBJ databases">
        <title>The Genome Sequence of Thecamonas trahens ATCC 50062.</title>
        <authorList>
            <consortium name="The Broad Institute Genome Sequencing Platform"/>
            <person name="Russ C."/>
            <person name="Cuomo C."/>
            <person name="Shea T."/>
            <person name="Young S.K."/>
            <person name="Zeng Q."/>
            <person name="Koehrsen M."/>
            <person name="Haas B."/>
            <person name="Borodovsky M."/>
            <person name="Guigo R."/>
            <person name="Alvarado L."/>
            <person name="Berlin A."/>
            <person name="Bochicchio J."/>
            <person name="Borenstein D."/>
            <person name="Chapman S."/>
            <person name="Chen Z."/>
            <person name="Freedman E."/>
            <person name="Gellesch M."/>
            <person name="Goldberg J."/>
            <person name="Griggs A."/>
            <person name="Gujja S."/>
            <person name="Heilman E."/>
            <person name="Heiman D."/>
            <person name="Hepburn T."/>
            <person name="Howarth C."/>
            <person name="Jen D."/>
            <person name="Larson L."/>
            <person name="Mehta T."/>
            <person name="Park D."/>
            <person name="Pearson M."/>
            <person name="Roberts A."/>
            <person name="Saif S."/>
            <person name="Shenoy N."/>
            <person name="Sisk P."/>
            <person name="Stolte C."/>
            <person name="Sykes S."/>
            <person name="Thomson T."/>
            <person name="Walk T."/>
            <person name="White J."/>
            <person name="Yandava C."/>
            <person name="Burger G."/>
            <person name="Gray M.W."/>
            <person name="Holland P.W.H."/>
            <person name="King N."/>
            <person name="Lang F.B.F."/>
            <person name="Roger A.J."/>
            <person name="Ruiz-Trillo I."/>
            <person name="Lander E."/>
            <person name="Nusbaum C."/>
        </authorList>
    </citation>
    <scope>NUCLEOTIDE SEQUENCE [LARGE SCALE GENOMIC DNA]</scope>
    <source>
        <strain evidence="2 3">ATCC 50062</strain>
    </source>
</reference>
<evidence type="ECO:0000313" key="2">
    <source>
        <dbReference type="EMBL" id="KNC49542.1"/>
    </source>
</evidence>
<evidence type="ECO:0000256" key="1">
    <source>
        <dbReference type="SAM" id="MobiDB-lite"/>
    </source>
</evidence>
<protein>
    <submittedName>
        <fullName evidence="2">Uncharacterized protein</fullName>
    </submittedName>
</protein>